<dbReference type="PANTHER" id="PTHR19229">
    <property type="entry name" value="ATP-BINDING CASSETTE TRANSPORTER SUBFAMILY A ABCA"/>
    <property type="match status" value="1"/>
</dbReference>
<reference evidence="4 5" key="1">
    <citation type="submission" date="2014-10" db="EMBL/GenBank/DDBJ databases">
        <title>Draft genome of the hookworm Ancylostoma caninum.</title>
        <authorList>
            <person name="Mitreva M."/>
        </authorList>
    </citation>
    <scope>NUCLEOTIDE SEQUENCE [LARGE SCALE GENOMIC DNA]</scope>
    <source>
        <strain evidence="4 5">Baltimore</strain>
    </source>
</reference>
<protein>
    <submittedName>
        <fullName evidence="4">ABC transporter, ATP-binding protein</fullName>
    </submittedName>
</protein>
<dbReference type="Gene3D" id="3.40.50.300">
    <property type="entry name" value="P-loop containing nucleotide triphosphate hydrolases"/>
    <property type="match status" value="1"/>
</dbReference>
<dbReference type="OrthoDB" id="416154at2759"/>
<dbReference type="PANTHER" id="PTHR19229:SF36">
    <property type="entry name" value="ATP-BINDING CASSETTE SUB-FAMILY A MEMBER 2"/>
    <property type="match status" value="1"/>
</dbReference>
<keyword evidence="1" id="KW-0813">Transport</keyword>
<accession>A0A368GJC3</accession>
<evidence type="ECO:0000259" key="3">
    <source>
        <dbReference type="Pfam" id="PF00005"/>
    </source>
</evidence>
<evidence type="ECO:0000313" key="5">
    <source>
        <dbReference type="Proteomes" id="UP000252519"/>
    </source>
</evidence>
<evidence type="ECO:0000313" key="4">
    <source>
        <dbReference type="EMBL" id="RCN44476.1"/>
    </source>
</evidence>
<dbReference type="InterPro" id="IPR003439">
    <property type="entry name" value="ABC_transporter-like_ATP-bd"/>
</dbReference>
<gene>
    <name evidence="4" type="ORF">ANCCAN_09543</name>
</gene>
<dbReference type="STRING" id="29170.A0A368GJC3"/>
<dbReference type="AlphaFoldDB" id="A0A368GJC3"/>
<comment type="caution">
    <text evidence="4">The sequence shown here is derived from an EMBL/GenBank/DDBJ whole genome shotgun (WGS) entry which is preliminary data.</text>
</comment>
<dbReference type="GO" id="GO:0005319">
    <property type="term" value="F:lipid transporter activity"/>
    <property type="evidence" value="ECO:0007669"/>
    <property type="project" value="TreeGrafter"/>
</dbReference>
<dbReference type="GO" id="GO:0016887">
    <property type="term" value="F:ATP hydrolysis activity"/>
    <property type="evidence" value="ECO:0007669"/>
    <property type="project" value="InterPro"/>
</dbReference>
<dbReference type="SUPFAM" id="SSF52540">
    <property type="entry name" value="P-loop containing nucleoside triphosphate hydrolases"/>
    <property type="match status" value="1"/>
</dbReference>
<dbReference type="GO" id="GO:0140359">
    <property type="term" value="F:ABC-type transporter activity"/>
    <property type="evidence" value="ECO:0007669"/>
    <property type="project" value="InterPro"/>
</dbReference>
<dbReference type="GO" id="GO:0005524">
    <property type="term" value="F:ATP binding"/>
    <property type="evidence" value="ECO:0007669"/>
    <property type="project" value="UniProtKB-KW"/>
</dbReference>
<keyword evidence="4" id="KW-0547">Nucleotide-binding</keyword>
<evidence type="ECO:0000256" key="2">
    <source>
        <dbReference type="ARBA" id="ARBA00022737"/>
    </source>
</evidence>
<feature type="domain" description="ABC transporter" evidence="3">
    <location>
        <begin position="39"/>
        <end position="116"/>
    </location>
</feature>
<dbReference type="EMBL" id="JOJR01000128">
    <property type="protein sequence ID" value="RCN44476.1"/>
    <property type="molecule type" value="Genomic_DNA"/>
</dbReference>
<dbReference type="InterPro" id="IPR026082">
    <property type="entry name" value="ABCA"/>
</dbReference>
<proteinExistence type="predicted"/>
<name>A0A368GJC3_ANCCA</name>
<dbReference type="Pfam" id="PF00005">
    <property type="entry name" value="ABC_tran"/>
    <property type="match status" value="1"/>
</dbReference>
<dbReference type="InterPro" id="IPR027417">
    <property type="entry name" value="P-loop_NTPase"/>
</dbReference>
<keyword evidence="5" id="KW-1185">Reference proteome</keyword>
<keyword evidence="4" id="KW-0067">ATP-binding</keyword>
<organism evidence="4 5">
    <name type="scientific">Ancylostoma caninum</name>
    <name type="common">Dog hookworm</name>
    <dbReference type="NCBI Taxonomy" id="29170"/>
    <lineage>
        <taxon>Eukaryota</taxon>
        <taxon>Metazoa</taxon>
        <taxon>Ecdysozoa</taxon>
        <taxon>Nematoda</taxon>
        <taxon>Chromadorea</taxon>
        <taxon>Rhabditida</taxon>
        <taxon>Rhabditina</taxon>
        <taxon>Rhabditomorpha</taxon>
        <taxon>Strongyloidea</taxon>
        <taxon>Ancylostomatidae</taxon>
        <taxon>Ancylostomatinae</taxon>
        <taxon>Ancylostoma</taxon>
    </lineage>
</organism>
<evidence type="ECO:0000256" key="1">
    <source>
        <dbReference type="ARBA" id="ARBA00022448"/>
    </source>
</evidence>
<sequence length="155" mass="17379">MHLRNSGIKELEQRDFVKIEPEPNLRASITVMDLSKTYNTSFFKNLLDCQYGKLVDRKAGQTYDKGDAVNVITRLKIGSKMNEWAGALSGGQKRKLSLAIALIGGSEIVMLDEPTSGMDPSARHVTWTLLQEEKNRRTILLTTHSMEEADLLGDR</sequence>
<dbReference type="GO" id="GO:0016020">
    <property type="term" value="C:membrane"/>
    <property type="evidence" value="ECO:0007669"/>
    <property type="project" value="InterPro"/>
</dbReference>
<dbReference type="Proteomes" id="UP000252519">
    <property type="component" value="Unassembled WGS sequence"/>
</dbReference>
<keyword evidence="2" id="KW-0677">Repeat</keyword>